<dbReference type="RefSeq" id="WP_183634903.1">
    <property type="nucleotide sequence ID" value="NZ_BAABLE010000011.1"/>
</dbReference>
<comment type="caution">
    <text evidence="8">The sequence shown here is derived from an EMBL/GenBank/DDBJ whole genome shotgun (WGS) entry which is preliminary data.</text>
</comment>
<dbReference type="GO" id="GO:0005886">
    <property type="term" value="C:plasma membrane"/>
    <property type="evidence" value="ECO:0007669"/>
    <property type="project" value="UniProtKB-SubCell"/>
</dbReference>
<evidence type="ECO:0000256" key="7">
    <source>
        <dbReference type="SAM" id="Phobius"/>
    </source>
</evidence>
<evidence type="ECO:0000256" key="4">
    <source>
        <dbReference type="ARBA" id="ARBA00022692"/>
    </source>
</evidence>
<dbReference type="PANTHER" id="PTHR33452">
    <property type="entry name" value="OXIDOREDUCTASE CATD-RELATED"/>
    <property type="match status" value="1"/>
</dbReference>
<name>A0A840BF71_9RHOO</name>
<evidence type="ECO:0000256" key="1">
    <source>
        <dbReference type="ARBA" id="ARBA00004651"/>
    </source>
</evidence>
<evidence type="ECO:0000256" key="3">
    <source>
        <dbReference type="ARBA" id="ARBA00022475"/>
    </source>
</evidence>
<gene>
    <name evidence="8" type="ORF">GGR36_000988</name>
</gene>
<comment type="subcellular location">
    <subcellularLocation>
        <location evidence="1">Cell membrane</location>
        <topology evidence="1">Multi-pass membrane protein</topology>
    </subcellularLocation>
</comment>
<keyword evidence="4 7" id="KW-0812">Transmembrane</keyword>
<evidence type="ECO:0000313" key="9">
    <source>
        <dbReference type="Proteomes" id="UP000561045"/>
    </source>
</evidence>
<keyword evidence="3" id="KW-1003">Cell membrane</keyword>
<dbReference type="Pfam" id="PF07681">
    <property type="entry name" value="DoxX"/>
    <property type="match status" value="1"/>
</dbReference>
<feature type="transmembrane region" description="Helical" evidence="7">
    <location>
        <begin position="134"/>
        <end position="154"/>
    </location>
</feature>
<dbReference type="AlphaFoldDB" id="A0A840BF71"/>
<comment type="similarity">
    <text evidence="2">Belongs to the DoxX family.</text>
</comment>
<keyword evidence="6 7" id="KW-0472">Membrane</keyword>
<keyword evidence="5 7" id="KW-1133">Transmembrane helix</keyword>
<organism evidence="8 9">
    <name type="scientific">Niveibacterium umoris</name>
    <dbReference type="NCBI Taxonomy" id="1193620"/>
    <lineage>
        <taxon>Bacteria</taxon>
        <taxon>Pseudomonadati</taxon>
        <taxon>Pseudomonadota</taxon>
        <taxon>Betaproteobacteria</taxon>
        <taxon>Rhodocyclales</taxon>
        <taxon>Rhodocyclaceae</taxon>
        <taxon>Niveibacterium</taxon>
    </lineage>
</organism>
<reference evidence="8 9" key="1">
    <citation type="submission" date="2020-08" db="EMBL/GenBank/DDBJ databases">
        <title>Genomic Encyclopedia of Type Strains, Phase IV (KMG-IV): sequencing the most valuable type-strain genomes for metagenomic binning, comparative biology and taxonomic classification.</title>
        <authorList>
            <person name="Goeker M."/>
        </authorList>
    </citation>
    <scope>NUCLEOTIDE SEQUENCE [LARGE SCALE GENOMIC DNA]</scope>
    <source>
        <strain evidence="8 9">DSM 106739</strain>
    </source>
</reference>
<accession>A0A840BF71</accession>
<dbReference type="PANTHER" id="PTHR33452:SF1">
    <property type="entry name" value="INNER MEMBRANE PROTEIN YPHA-RELATED"/>
    <property type="match status" value="1"/>
</dbReference>
<dbReference type="EMBL" id="JACIET010000001">
    <property type="protein sequence ID" value="MBB4011680.1"/>
    <property type="molecule type" value="Genomic_DNA"/>
</dbReference>
<dbReference type="InterPro" id="IPR051907">
    <property type="entry name" value="DoxX-like_oxidoreductase"/>
</dbReference>
<evidence type="ECO:0000256" key="5">
    <source>
        <dbReference type="ARBA" id="ARBA00022989"/>
    </source>
</evidence>
<dbReference type="InterPro" id="IPR032808">
    <property type="entry name" value="DoxX"/>
</dbReference>
<dbReference type="Proteomes" id="UP000561045">
    <property type="component" value="Unassembled WGS sequence"/>
</dbReference>
<sequence length="169" mass="18192">MPQPSRLRGLVDKAIDLAGKIPDSAIAALGRFSVAAIFWKSGQTKVEGFSIDLIERSFSIGLPHLSASAVDLFRDEYHLPLLDPALAATAAAFAEHFFPVLLLLGLGTRFAALALFGMTMVIEVFVYPDAYPTHGVWATVLLFLIARGGGVLSLDHLIARRASMSVVTR</sequence>
<keyword evidence="9" id="KW-1185">Reference proteome</keyword>
<evidence type="ECO:0000313" key="8">
    <source>
        <dbReference type="EMBL" id="MBB4011680.1"/>
    </source>
</evidence>
<evidence type="ECO:0000256" key="2">
    <source>
        <dbReference type="ARBA" id="ARBA00006679"/>
    </source>
</evidence>
<proteinExistence type="inferred from homology"/>
<feature type="transmembrane region" description="Helical" evidence="7">
    <location>
        <begin position="110"/>
        <end position="128"/>
    </location>
</feature>
<protein>
    <submittedName>
        <fullName evidence="8">Putative oxidoreductase</fullName>
    </submittedName>
</protein>
<evidence type="ECO:0000256" key="6">
    <source>
        <dbReference type="ARBA" id="ARBA00023136"/>
    </source>
</evidence>